<dbReference type="SMART" id="SM00331">
    <property type="entry name" value="PP2C_SIG"/>
    <property type="match status" value="1"/>
</dbReference>
<name>A0ABV3JYY2_STRON</name>
<feature type="domain" description="PPM-type phosphatase" evidence="3">
    <location>
        <begin position="135"/>
        <end position="357"/>
    </location>
</feature>
<dbReference type="PANTHER" id="PTHR43156:SF2">
    <property type="entry name" value="STAGE II SPORULATION PROTEIN E"/>
    <property type="match status" value="1"/>
</dbReference>
<keyword evidence="2" id="KW-1133">Transmembrane helix</keyword>
<dbReference type="EC" id="3.1.3.16" evidence="4"/>
<keyword evidence="1 4" id="KW-0378">Hydrolase</keyword>
<dbReference type="Pfam" id="PF07228">
    <property type="entry name" value="SpoIIE"/>
    <property type="match status" value="1"/>
</dbReference>
<reference evidence="4 5" key="1">
    <citation type="submission" date="2024-06" db="EMBL/GenBank/DDBJ databases">
        <title>The Natural Products Discovery Center: Release of the First 8490 Sequenced Strains for Exploring Actinobacteria Biosynthetic Diversity.</title>
        <authorList>
            <person name="Kalkreuter E."/>
            <person name="Kautsar S.A."/>
            <person name="Yang D."/>
            <person name="Bader C.D."/>
            <person name="Teijaro C.N."/>
            <person name="Fluegel L."/>
            <person name="Davis C.M."/>
            <person name="Simpson J.R."/>
            <person name="Lauterbach L."/>
            <person name="Steele A.D."/>
            <person name="Gui C."/>
            <person name="Meng S."/>
            <person name="Li G."/>
            <person name="Viehrig K."/>
            <person name="Ye F."/>
            <person name="Su P."/>
            <person name="Kiefer A.F."/>
            <person name="Nichols A."/>
            <person name="Cepeda A.J."/>
            <person name="Yan W."/>
            <person name="Fan B."/>
            <person name="Jiang Y."/>
            <person name="Adhikari A."/>
            <person name="Zheng C.-J."/>
            <person name="Schuster L."/>
            <person name="Cowan T.M."/>
            <person name="Smanski M.J."/>
            <person name="Chevrette M.G."/>
            <person name="De Carvalho L.P.S."/>
            <person name="Shen B."/>
        </authorList>
    </citation>
    <scope>NUCLEOTIDE SEQUENCE [LARGE SCALE GENOMIC DNA]</scope>
    <source>
        <strain evidence="4 5">NPDC052347</strain>
    </source>
</reference>
<feature type="transmembrane region" description="Helical" evidence="2">
    <location>
        <begin position="41"/>
        <end position="66"/>
    </location>
</feature>
<dbReference type="SUPFAM" id="SSF81606">
    <property type="entry name" value="PP2C-like"/>
    <property type="match status" value="1"/>
</dbReference>
<keyword evidence="5" id="KW-1185">Reference proteome</keyword>
<sequence>MDASSTEWPRYALSAPALLVLGGTLWNVLSPREYWGDPMLAAAVVVAGALFSLGYTLATAAAIVLAELALTINDGYFGHPAGTLSLANAVFTALVGLGVNRVIAAHGRRLEAMRSVAEAAQRAVLPAPPSAVGPLAVAAVYKAAQIETLIGGDAYAVQETPYGTRLLIADVRGKGLGAVGVVSVLLGTFREAADTVPGLAGLAGHLERALLREAARREEDVRLEGFVTAVLGEITPDGDRVRLLNCGHPFPYLLEGGRVTPLDPGEPGLPLAMSVLGVPQAEPKDWPFPAGATLLLVTDGVTEARNRSGTFYDPAVRIAGRGPFRRPEEVVAALVSDVGQWTGGPRDDDMAMLAITRLR</sequence>
<dbReference type="Gene3D" id="3.60.40.10">
    <property type="entry name" value="PPM-type phosphatase domain"/>
    <property type="match status" value="1"/>
</dbReference>
<dbReference type="PANTHER" id="PTHR43156">
    <property type="entry name" value="STAGE II SPORULATION PROTEIN E-RELATED"/>
    <property type="match status" value="1"/>
</dbReference>
<keyword evidence="2" id="KW-0812">Transmembrane</keyword>
<feature type="transmembrane region" description="Helical" evidence="2">
    <location>
        <begin position="12"/>
        <end position="29"/>
    </location>
</feature>
<protein>
    <submittedName>
        <fullName evidence="4">PP2C family protein-serine/threonine phosphatase</fullName>
        <ecNumber evidence="4">3.1.3.16</ecNumber>
    </submittedName>
</protein>
<evidence type="ECO:0000259" key="3">
    <source>
        <dbReference type="SMART" id="SM00331"/>
    </source>
</evidence>
<dbReference type="InterPro" id="IPR052016">
    <property type="entry name" value="Bact_Sigma-Reg"/>
</dbReference>
<evidence type="ECO:0000256" key="1">
    <source>
        <dbReference type="ARBA" id="ARBA00022801"/>
    </source>
</evidence>
<organism evidence="4 5">
    <name type="scientific">Streptomyces orinoci</name>
    <name type="common">Streptoverticillium orinoci</name>
    <dbReference type="NCBI Taxonomy" id="67339"/>
    <lineage>
        <taxon>Bacteria</taxon>
        <taxon>Bacillati</taxon>
        <taxon>Actinomycetota</taxon>
        <taxon>Actinomycetes</taxon>
        <taxon>Kitasatosporales</taxon>
        <taxon>Streptomycetaceae</taxon>
        <taxon>Streptomyces</taxon>
    </lineage>
</organism>
<proteinExistence type="predicted"/>
<gene>
    <name evidence="4" type="ORF">AB0L16_16630</name>
</gene>
<dbReference type="InterPro" id="IPR001932">
    <property type="entry name" value="PPM-type_phosphatase-like_dom"/>
</dbReference>
<dbReference type="InterPro" id="IPR036457">
    <property type="entry name" value="PPM-type-like_dom_sf"/>
</dbReference>
<dbReference type="Proteomes" id="UP001552594">
    <property type="component" value="Unassembled WGS sequence"/>
</dbReference>
<feature type="transmembrane region" description="Helical" evidence="2">
    <location>
        <begin position="86"/>
        <end position="104"/>
    </location>
</feature>
<accession>A0ABV3JYY2</accession>
<dbReference type="RefSeq" id="WP_109280022.1">
    <property type="nucleotide sequence ID" value="NZ_JBFAUK010000011.1"/>
</dbReference>
<evidence type="ECO:0000313" key="5">
    <source>
        <dbReference type="Proteomes" id="UP001552594"/>
    </source>
</evidence>
<dbReference type="GO" id="GO:0004722">
    <property type="term" value="F:protein serine/threonine phosphatase activity"/>
    <property type="evidence" value="ECO:0007669"/>
    <property type="project" value="UniProtKB-EC"/>
</dbReference>
<evidence type="ECO:0000313" key="4">
    <source>
        <dbReference type="EMBL" id="MEV5508085.1"/>
    </source>
</evidence>
<keyword evidence="2" id="KW-0472">Membrane</keyword>
<dbReference type="EMBL" id="JBFAUK010000011">
    <property type="protein sequence ID" value="MEV5508085.1"/>
    <property type="molecule type" value="Genomic_DNA"/>
</dbReference>
<evidence type="ECO:0000256" key="2">
    <source>
        <dbReference type="SAM" id="Phobius"/>
    </source>
</evidence>
<comment type="caution">
    <text evidence="4">The sequence shown here is derived from an EMBL/GenBank/DDBJ whole genome shotgun (WGS) entry which is preliminary data.</text>
</comment>